<reference evidence="1 2" key="1">
    <citation type="submission" date="2016-04" db="EMBL/GenBank/DDBJ databases">
        <title>Genome analyses suggest a sexual origin of heterokaryosis in a supposedly ancient asexual fungus.</title>
        <authorList>
            <person name="Ropars J."/>
            <person name="Sedzielewska K."/>
            <person name="Noel J."/>
            <person name="Charron P."/>
            <person name="Farinelli L."/>
            <person name="Marton T."/>
            <person name="Kruger M."/>
            <person name="Pelin A."/>
            <person name="Brachmann A."/>
            <person name="Corradi N."/>
        </authorList>
    </citation>
    <scope>NUCLEOTIDE SEQUENCE [LARGE SCALE GENOMIC DNA]</scope>
    <source>
        <strain evidence="1 2">A5</strain>
    </source>
</reference>
<name>A0A2I1EJH5_9GLOM</name>
<accession>A0A2I1EJH5</accession>
<organism evidence="1 2">
    <name type="scientific">Rhizophagus irregularis</name>
    <dbReference type="NCBI Taxonomy" id="588596"/>
    <lineage>
        <taxon>Eukaryota</taxon>
        <taxon>Fungi</taxon>
        <taxon>Fungi incertae sedis</taxon>
        <taxon>Mucoromycota</taxon>
        <taxon>Glomeromycotina</taxon>
        <taxon>Glomeromycetes</taxon>
        <taxon>Glomerales</taxon>
        <taxon>Glomeraceae</taxon>
        <taxon>Rhizophagus</taxon>
    </lineage>
</organism>
<dbReference type="Proteomes" id="UP000232722">
    <property type="component" value="Unassembled WGS sequence"/>
</dbReference>
<proteinExistence type="predicted"/>
<dbReference type="AlphaFoldDB" id="A0A2I1EJH5"/>
<dbReference type="VEuPathDB" id="FungiDB:RhiirFUN_013449"/>
<evidence type="ECO:0000313" key="2">
    <source>
        <dbReference type="Proteomes" id="UP000232722"/>
    </source>
</evidence>
<gene>
    <name evidence="1" type="ORF">RhiirA5_375098</name>
</gene>
<reference evidence="1 2" key="2">
    <citation type="submission" date="2017-09" db="EMBL/GenBank/DDBJ databases">
        <title>Extensive intraspecific genome diversity in a model arbuscular mycorrhizal fungus.</title>
        <authorList>
            <person name="Chen E.C."/>
            <person name="Morin E."/>
            <person name="Beaudet D."/>
            <person name="Noel J."/>
            <person name="Ndikumana S."/>
            <person name="Charron P."/>
            <person name="St-Onge C."/>
            <person name="Giorgi J."/>
            <person name="Grigoriev I.V."/>
            <person name="Roux C."/>
            <person name="Martin F.M."/>
            <person name="Corradi N."/>
        </authorList>
    </citation>
    <scope>NUCLEOTIDE SEQUENCE [LARGE SCALE GENOMIC DNA]</scope>
    <source>
        <strain evidence="1 2">A5</strain>
    </source>
</reference>
<evidence type="ECO:0000313" key="1">
    <source>
        <dbReference type="EMBL" id="PKC09891.1"/>
    </source>
</evidence>
<protein>
    <submittedName>
        <fullName evidence="1">Uncharacterized protein</fullName>
    </submittedName>
</protein>
<dbReference type="EMBL" id="LLXJ01000425">
    <property type="protein sequence ID" value="PKC09891.1"/>
    <property type="molecule type" value="Genomic_DNA"/>
</dbReference>
<comment type="caution">
    <text evidence="1">The sequence shown here is derived from an EMBL/GenBank/DDBJ whole genome shotgun (WGS) entry which is preliminary data.</text>
</comment>
<sequence length="118" mass="13286">MATTGVTKNSIYGISGEWHRNGKEYCLSCVSSSNKFELTIVAYARPYSCPKKIKSEGRMKKSKCISFSPGIYEPKVPDRVDDDCDCSHDNDMMDMMNIVDAIKGIIIVMEDMKEKSNQ</sequence>